<dbReference type="AlphaFoldDB" id="H5X425"/>
<dbReference type="PANTHER" id="PTHR43709">
    <property type="entry name" value="ACONITATE ISOMERASE-RELATED"/>
    <property type="match status" value="1"/>
</dbReference>
<name>H5X425_9PSEU</name>
<dbReference type="PANTHER" id="PTHR43709:SF2">
    <property type="entry name" value="DUF453 DOMAIN PROTEIN (AFU_ORTHOLOGUE AFUA_6G00360)"/>
    <property type="match status" value="1"/>
</dbReference>
<evidence type="ECO:0000256" key="1">
    <source>
        <dbReference type="ARBA" id="ARBA00007673"/>
    </source>
</evidence>
<dbReference type="Proteomes" id="UP000004926">
    <property type="component" value="Chromosome"/>
</dbReference>
<dbReference type="STRING" id="882083.SacmaDRAFT_5129"/>
<reference evidence="3 4" key="1">
    <citation type="journal article" date="2012" name="Stand. Genomic Sci.">
        <title>Genome sequence of the ocean sediment bacterium Saccharomonospora marina type strain (XMU15(T)).</title>
        <authorList>
            <person name="Klenk H.P."/>
            <person name="Lu M."/>
            <person name="Lucas S."/>
            <person name="Lapidus A."/>
            <person name="Copeland A."/>
            <person name="Pitluck S."/>
            <person name="Goodwin L.A."/>
            <person name="Han C."/>
            <person name="Tapia R."/>
            <person name="Brambilla E.M."/>
            <person name="Potter G."/>
            <person name="Land M."/>
            <person name="Ivanova N."/>
            <person name="Rohde M."/>
            <person name="Goker M."/>
            <person name="Detter J.C."/>
            <person name="Li W.J."/>
            <person name="Kyrpides N.C."/>
            <person name="Woyke T."/>
        </authorList>
    </citation>
    <scope>NUCLEOTIDE SEQUENCE [LARGE SCALE GENOMIC DNA]</scope>
    <source>
        <strain evidence="3 4">XMU15</strain>
    </source>
</reference>
<evidence type="ECO:0000313" key="4">
    <source>
        <dbReference type="Proteomes" id="UP000004926"/>
    </source>
</evidence>
<dbReference type="SUPFAM" id="SSF54506">
    <property type="entry name" value="Diaminopimelate epimerase-like"/>
    <property type="match status" value="2"/>
</dbReference>
<keyword evidence="4" id="KW-1185">Reference proteome</keyword>
<evidence type="ECO:0000313" key="3">
    <source>
        <dbReference type="EMBL" id="EHR53296.1"/>
    </source>
</evidence>
<evidence type="ECO:0000256" key="2">
    <source>
        <dbReference type="ARBA" id="ARBA00023235"/>
    </source>
</evidence>
<accession>H5X425</accession>
<comment type="similarity">
    <text evidence="1">Belongs to the PrpF family.</text>
</comment>
<keyword evidence="2" id="KW-0413">Isomerase</keyword>
<dbReference type="InterPro" id="IPR007400">
    <property type="entry name" value="PrpF-like"/>
</dbReference>
<organism evidence="3 4">
    <name type="scientific">Saccharomonospora marina XMU15</name>
    <dbReference type="NCBI Taxonomy" id="882083"/>
    <lineage>
        <taxon>Bacteria</taxon>
        <taxon>Bacillati</taxon>
        <taxon>Actinomycetota</taxon>
        <taxon>Actinomycetes</taxon>
        <taxon>Pseudonocardiales</taxon>
        <taxon>Pseudonocardiaceae</taxon>
        <taxon>Saccharomonospora</taxon>
    </lineage>
</organism>
<dbReference type="OrthoDB" id="9779763at2"/>
<dbReference type="EMBL" id="CM001439">
    <property type="protein sequence ID" value="EHR53296.1"/>
    <property type="molecule type" value="Genomic_DNA"/>
</dbReference>
<dbReference type="GO" id="GO:0016853">
    <property type="term" value="F:isomerase activity"/>
    <property type="evidence" value="ECO:0007669"/>
    <property type="project" value="UniProtKB-KW"/>
</dbReference>
<protein>
    <recommendedName>
        <fullName evidence="5">3-methylitaconate isomerase</fullName>
    </recommendedName>
</protein>
<dbReference type="Gene3D" id="3.10.310.10">
    <property type="entry name" value="Diaminopimelate Epimerase, Chain A, domain 1"/>
    <property type="match status" value="2"/>
</dbReference>
<gene>
    <name evidence="3" type="ORF">SacmaDRAFT_5129</name>
</gene>
<dbReference type="eggNOG" id="COG2828">
    <property type="taxonomic scope" value="Bacteria"/>
</dbReference>
<evidence type="ECO:0008006" key="5">
    <source>
        <dbReference type="Google" id="ProtNLM"/>
    </source>
</evidence>
<dbReference type="HOGENOM" id="CLU_026443_2_0_11"/>
<dbReference type="Pfam" id="PF04303">
    <property type="entry name" value="PrpF"/>
    <property type="match status" value="1"/>
</dbReference>
<proteinExistence type="inferred from homology"/>
<sequence>MRVPAVLMRGGTSRGLFFHDRDLPSEKALRDAFILAAYGSPDADRRQVDGIGGATSSTSKVAVISDGSHQGVDVLYEFGQVSIDHALIDRRGNCGNLSSGVGPFAVDEGLVEPTEPVTRVRILNVNTGKVIVAHVPTSNGRFDPAGDFALPGVPGTGSRIRLDYEDPAGAVTGALLPTGSPKDELTVPELGTIPVSIVDAANPLLFVPWDALGLKGTETPDEIDSDPALLARIEAVRSHGAVLAGITETPEEATARTPSVPKLTFVGTPRDYLLTDGALQSGEGTTVRAAMMSMGRVHRSYALTGGICTAVAAGIPATLVAEAAGGASGDCLIGHPAGVLPLSADVRQEGDGWRVASVTGYRTARRLMEGTVLVPGRWVDSRLDVVKR</sequence>